<evidence type="ECO:0000313" key="2">
    <source>
        <dbReference type="EMBL" id="NVD45453.1"/>
    </source>
</evidence>
<dbReference type="Pfam" id="PF13432">
    <property type="entry name" value="TPR_16"/>
    <property type="match status" value="1"/>
</dbReference>
<keyword evidence="1" id="KW-0802">TPR repeat</keyword>
<dbReference type="Gene3D" id="1.25.40.10">
    <property type="entry name" value="Tetratricopeptide repeat domain"/>
    <property type="match status" value="1"/>
</dbReference>
<proteinExistence type="predicted"/>
<comment type="caution">
    <text evidence="2">The sequence shown here is derived from an EMBL/GenBank/DDBJ whole genome shotgun (WGS) entry which is preliminary data.</text>
</comment>
<protein>
    <submittedName>
        <fullName evidence="2">Tetratricopeptide repeat protein</fullName>
    </submittedName>
</protein>
<dbReference type="InterPro" id="IPR019734">
    <property type="entry name" value="TPR_rpt"/>
</dbReference>
<dbReference type="EMBL" id="JABWGV010000003">
    <property type="protein sequence ID" value="NVD45453.1"/>
    <property type="molecule type" value="Genomic_DNA"/>
</dbReference>
<dbReference type="Gene3D" id="2.60.120.620">
    <property type="entry name" value="q2cbj1_9rhob like domain"/>
    <property type="match status" value="1"/>
</dbReference>
<dbReference type="Proteomes" id="UP000561438">
    <property type="component" value="Unassembled WGS sequence"/>
</dbReference>
<evidence type="ECO:0000256" key="1">
    <source>
        <dbReference type="PROSITE-ProRule" id="PRU00339"/>
    </source>
</evidence>
<organism evidence="2 3">
    <name type="scientific">Qipengyuania atrilutea</name>
    <dbReference type="NCBI Taxonomy" id="2744473"/>
    <lineage>
        <taxon>Bacteria</taxon>
        <taxon>Pseudomonadati</taxon>
        <taxon>Pseudomonadota</taxon>
        <taxon>Alphaproteobacteria</taxon>
        <taxon>Sphingomonadales</taxon>
        <taxon>Erythrobacteraceae</taxon>
        <taxon>Qipengyuania</taxon>
    </lineage>
</organism>
<dbReference type="Pfam" id="PF14559">
    <property type="entry name" value="TPR_19"/>
    <property type="match status" value="1"/>
</dbReference>
<sequence>MTRGETLNQIRSAMQRGDLIAARAIADHAYAASPKDALLADTAGDLALKAGDAITAELRFREAAQLQPDFPDFALNHAVALQRLGRHRAALTVLAPLERSGRDVPRYASLRGASHRALGEMAQAARWYDKVLVLDPRHAKGLHGRARVALERGEAAAPSRFDRALAANPKKIDLWLGKAQALDAEGDPDSARTLAEQICSQAPTYLPGLEFLSGLLLAAGEEDFTAPFVNAAQKAPQDANIAVGHIATLVGLDRDAQASEVAAAARLRFPNEPYFALQEAVHIGTSGRWDEAEALFAALPGYVPGRALYEARHALRGRDLARAQALLDQVLTNDPWNISGWALRGIAWRLTDDPRAHWLHEQEGLVQTLRLRGPDKLIENCAAELRRLHRGSAMPLGQSLRGGTQTRGILFHRREPVFAELEIAITETLAEYRAGLPQTDPDHPLLRHCDAQWELAGSWSVRLTGGGDHHTAHIHPQGIVSSALYLVVPEAASGPEQEGWLEIGRPKTDLGLDLPPLRTIRPVEGHLALFPSTVYHGTTPFRSAERLTVAFDVVPTGR</sequence>
<feature type="repeat" description="TPR" evidence="1">
    <location>
        <begin position="105"/>
        <end position="138"/>
    </location>
</feature>
<dbReference type="SUPFAM" id="SSF48452">
    <property type="entry name" value="TPR-like"/>
    <property type="match status" value="1"/>
</dbReference>
<accession>A0A850H6M3</accession>
<evidence type="ECO:0000313" key="3">
    <source>
        <dbReference type="Proteomes" id="UP000561438"/>
    </source>
</evidence>
<dbReference type="InterPro" id="IPR012668">
    <property type="entry name" value="CHP02466"/>
</dbReference>
<dbReference type="AlphaFoldDB" id="A0A850H6M3"/>
<name>A0A850H6M3_9SPHN</name>
<reference evidence="2 3" key="1">
    <citation type="submission" date="2020-06" db="EMBL/GenBank/DDBJ databases">
        <title>Altererythrobacter sp. HHU K3-1.</title>
        <authorList>
            <person name="Zhang D."/>
            <person name="Xue H."/>
        </authorList>
    </citation>
    <scope>NUCLEOTIDE SEQUENCE [LARGE SCALE GENOMIC DNA]</scope>
    <source>
        <strain evidence="2 3">HHU K3-1</strain>
    </source>
</reference>
<gene>
    <name evidence="2" type="ORF">HUV48_10590</name>
</gene>
<dbReference type="PROSITE" id="PS50005">
    <property type="entry name" value="TPR"/>
    <property type="match status" value="1"/>
</dbReference>
<dbReference type="SMART" id="SM00028">
    <property type="entry name" value="TPR"/>
    <property type="match status" value="2"/>
</dbReference>
<dbReference type="Pfam" id="PF13759">
    <property type="entry name" value="2OG-FeII_Oxy_5"/>
    <property type="match status" value="1"/>
</dbReference>
<keyword evidence="3" id="KW-1185">Reference proteome</keyword>
<dbReference type="InterPro" id="IPR011990">
    <property type="entry name" value="TPR-like_helical_dom_sf"/>
</dbReference>